<dbReference type="OrthoDB" id="272551at2"/>
<accession>A0A517U1N1</accession>
<protein>
    <submittedName>
        <fullName evidence="2">Uncharacterized protein</fullName>
    </submittedName>
</protein>
<feature type="region of interest" description="Disordered" evidence="1">
    <location>
        <begin position="1"/>
        <end position="27"/>
    </location>
</feature>
<name>A0A517U1N1_9BACT</name>
<proteinExistence type="predicted"/>
<dbReference type="EMBL" id="CP036339">
    <property type="protein sequence ID" value="QDT74535.1"/>
    <property type="molecule type" value="Genomic_DNA"/>
</dbReference>
<dbReference type="KEGG" id="llh:I41_37320"/>
<dbReference type="Proteomes" id="UP000317909">
    <property type="component" value="Chromosome"/>
</dbReference>
<evidence type="ECO:0000313" key="2">
    <source>
        <dbReference type="EMBL" id="QDT74535.1"/>
    </source>
</evidence>
<evidence type="ECO:0000313" key="3">
    <source>
        <dbReference type="Proteomes" id="UP000317909"/>
    </source>
</evidence>
<organism evidence="2 3">
    <name type="scientific">Lacipirellula limnantheis</name>
    <dbReference type="NCBI Taxonomy" id="2528024"/>
    <lineage>
        <taxon>Bacteria</taxon>
        <taxon>Pseudomonadati</taxon>
        <taxon>Planctomycetota</taxon>
        <taxon>Planctomycetia</taxon>
        <taxon>Pirellulales</taxon>
        <taxon>Lacipirellulaceae</taxon>
        <taxon>Lacipirellula</taxon>
    </lineage>
</organism>
<dbReference type="InterPro" id="IPR012332">
    <property type="entry name" value="Autotransporter_pectin_lyase_C"/>
</dbReference>
<dbReference type="InterPro" id="IPR018247">
    <property type="entry name" value="EF_Hand_1_Ca_BS"/>
</dbReference>
<evidence type="ECO:0000256" key="1">
    <source>
        <dbReference type="SAM" id="MobiDB-lite"/>
    </source>
</evidence>
<reference evidence="2 3" key="1">
    <citation type="submission" date="2019-02" db="EMBL/GenBank/DDBJ databases">
        <title>Deep-cultivation of Planctomycetes and their phenomic and genomic characterization uncovers novel biology.</title>
        <authorList>
            <person name="Wiegand S."/>
            <person name="Jogler M."/>
            <person name="Boedeker C."/>
            <person name="Pinto D."/>
            <person name="Vollmers J."/>
            <person name="Rivas-Marin E."/>
            <person name="Kohn T."/>
            <person name="Peeters S.H."/>
            <person name="Heuer A."/>
            <person name="Rast P."/>
            <person name="Oberbeckmann S."/>
            <person name="Bunk B."/>
            <person name="Jeske O."/>
            <person name="Meyerdierks A."/>
            <person name="Storesund J.E."/>
            <person name="Kallscheuer N."/>
            <person name="Luecker S."/>
            <person name="Lage O.M."/>
            <person name="Pohl T."/>
            <person name="Merkel B.J."/>
            <person name="Hornburger P."/>
            <person name="Mueller R.-W."/>
            <person name="Bruemmer F."/>
            <person name="Labrenz M."/>
            <person name="Spormann A.M."/>
            <person name="Op den Camp H."/>
            <person name="Overmann J."/>
            <person name="Amann R."/>
            <person name="Jetten M.S.M."/>
            <person name="Mascher T."/>
            <person name="Medema M.H."/>
            <person name="Devos D.P."/>
            <person name="Kaster A.-K."/>
            <person name="Ovreas L."/>
            <person name="Rohde M."/>
            <person name="Galperin M.Y."/>
            <person name="Jogler C."/>
        </authorList>
    </citation>
    <scope>NUCLEOTIDE SEQUENCE [LARGE SCALE GENOMIC DNA]</scope>
    <source>
        <strain evidence="2 3">I41</strain>
    </source>
</reference>
<gene>
    <name evidence="2" type="ORF">I41_37320</name>
</gene>
<sequence length="1017" mass="103572">MQQAANIFRSQLRAGRCEPSEDQGPRWGRGFRTAAATMSFLSAVTFGLKSTHAAFTTIINSPPDAIETLSSIGSGTQLNLYPGAALDRLFRIGAGRQSSDNIEVNLDGGIVLGSLKTSGSWKKNSNVVINIRGGVVGEYLIADNANVVNVSGGSIRNFYTFDESRLNLFGGDFRVNGTPVAGLNALGSSLSLNLDPGSLLTGTLADGTPVAISGEGINSDYLVDGTLTLHAAVVPAAVPHTFHAPGGALPHGLRAGQRLVVGDEGIVPQNFNASWGSVVDVTAGKIGDKFEAVGAVVSVSGGEVGGQSTAFRGTVVSLSGGSIGNNFNAGRGSVFNMTGGEVGYLFEALGGSQVNLAGGVVQPYLVAHPDSKVVIAGSGFRLDGVAVGGLNAVGNERQINVPAGAVLSGTFADGRQFAFSDQTYDDFAAGTLTLRATPPPAAGPPMIHAPSAASPLGLQSGQTLLVSDGGDVGENFNADWGSVVSINGGQVGGGFEAVGAMVNVTAGHIGWRFDAFYGSAINISGGVFEGVVRAHRGSVINFSGGQIGHYLTVDNGSVVNVSGGVIDYGTQVNRGGVLNLSGGELGEEFQVYSGAFNMNGGSIAGRASILGDAVANVSGGTIGDQLSVQNGARLVLAGGDFRLNGVPLSGLATIGSSTAVDIPADALLSGTLRDGTPFAFSDQDGDYFEPGAIRLINWYDELPNPPLIDRPNGPTPTGVRAGQTIVVDASHPLGDHFNAGWGSSVTVAGGSIGENFEAAGAQVLLASGSIGDGFDAFHGSVVTIAGGEIGDRFEAYEGSTVNIAGGRITGYLNARRGSVVNVSGGEVGVIADAGSVVNISGGHGGAVGIRPGSEVHLYGSEFRLGGEPIAGLLPGHTVEINLADLGNWTELSAILTDGSPFRTWLVDEYYYQSPGSTIPTPATQLTVTSVPTADFNADGLVDAADLAQWNNAFGISADGNDFLAWQRQFNLLSAASPRQTSVPEPASHCLLIAMAVGSISPRRFAADAGHNVRNANM</sequence>
<keyword evidence="3" id="KW-1185">Reference proteome</keyword>
<dbReference type="AlphaFoldDB" id="A0A517U1N1"/>
<dbReference type="PROSITE" id="PS00018">
    <property type="entry name" value="EF_HAND_1"/>
    <property type="match status" value="1"/>
</dbReference>
<dbReference type="Gene3D" id="2.160.20.20">
    <property type="match status" value="1"/>
</dbReference>